<feature type="domain" description="C2H2-type" evidence="14">
    <location>
        <begin position="492"/>
        <end position="519"/>
    </location>
</feature>
<gene>
    <name evidence="16" type="ORF">PARMNEM_LOCUS11923</name>
</gene>
<feature type="domain" description="C2H2-type" evidence="14">
    <location>
        <begin position="548"/>
        <end position="575"/>
    </location>
</feature>
<feature type="domain" description="C2H2-type" evidence="14">
    <location>
        <begin position="320"/>
        <end position="347"/>
    </location>
</feature>
<dbReference type="Gene3D" id="3.30.160.60">
    <property type="entry name" value="Classic Zinc Finger"/>
    <property type="match status" value="8"/>
</dbReference>
<evidence type="ECO:0000256" key="1">
    <source>
        <dbReference type="ARBA" id="ARBA00003767"/>
    </source>
</evidence>
<organism evidence="16 17">
    <name type="scientific">Parnassius mnemosyne</name>
    <name type="common">clouded apollo</name>
    <dbReference type="NCBI Taxonomy" id="213953"/>
    <lineage>
        <taxon>Eukaryota</taxon>
        <taxon>Metazoa</taxon>
        <taxon>Ecdysozoa</taxon>
        <taxon>Arthropoda</taxon>
        <taxon>Hexapoda</taxon>
        <taxon>Insecta</taxon>
        <taxon>Pterygota</taxon>
        <taxon>Neoptera</taxon>
        <taxon>Endopterygota</taxon>
        <taxon>Lepidoptera</taxon>
        <taxon>Glossata</taxon>
        <taxon>Ditrysia</taxon>
        <taxon>Papilionoidea</taxon>
        <taxon>Papilionidae</taxon>
        <taxon>Parnassiinae</taxon>
        <taxon>Parnassini</taxon>
        <taxon>Parnassius</taxon>
        <taxon>Driopa</taxon>
    </lineage>
</organism>
<accession>A0AAV1L8V9</accession>
<dbReference type="AlphaFoldDB" id="A0AAV1L8V9"/>
<dbReference type="PANTHER" id="PTHR24379">
    <property type="entry name" value="KRAB AND ZINC FINGER DOMAIN-CONTAINING"/>
    <property type="match status" value="1"/>
</dbReference>
<protein>
    <recommendedName>
        <fullName evidence="18">Zinc finger protein</fullName>
    </recommendedName>
</protein>
<keyword evidence="6 12" id="KW-0862">Zinc</keyword>
<dbReference type="FunFam" id="3.30.160.60:FF:000097">
    <property type="entry name" value="Zinc finger protein"/>
    <property type="match status" value="1"/>
</dbReference>
<dbReference type="PROSITE" id="PS50157">
    <property type="entry name" value="ZINC_FINGER_C2H2_2"/>
    <property type="match status" value="8"/>
</dbReference>
<keyword evidence="4" id="KW-0677">Repeat</keyword>
<evidence type="ECO:0000256" key="13">
    <source>
        <dbReference type="SAM" id="MobiDB-lite"/>
    </source>
</evidence>
<dbReference type="GO" id="GO:0005634">
    <property type="term" value="C:nucleus"/>
    <property type="evidence" value="ECO:0007669"/>
    <property type="project" value="UniProtKB-SubCell"/>
</dbReference>
<evidence type="ECO:0000313" key="16">
    <source>
        <dbReference type="EMBL" id="CAK1591758.1"/>
    </source>
</evidence>
<evidence type="ECO:0000256" key="2">
    <source>
        <dbReference type="ARBA" id="ARBA00004123"/>
    </source>
</evidence>
<evidence type="ECO:0000256" key="12">
    <source>
        <dbReference type="PROSITE-ProRule" id="PRU01263"/>
    </source>
</evidence>
<feature type="binding site" evidence="12">
    <location>
        <position position="7"/>
    </location>
    <ligand>
        <name>Zn(2+)</name>
        <dbReference type="ChEBI" id="CHEBI:29105"/>
    </ligand>
</feature>
<evidence type="ECO:0000259" key="15">
    <source>
        <dbReference type="PROSITE" id="PS51915"/>
    </source>
</evidence>
<evidence type="ECO:0000256" key="7">
    <source>
        <dbReference type="ARBA" id="ARBA00023015"/>
    </source>
</evidence>
<keyword evidence="8" id="KW-0238">DNA-binding</keyword>
<evidence type="ECO:0000313" key="17">
    <source>
        <dbReference type="Proteomes" id="UP001314205"/>
    </source>
</evidence>
<dbReference type="SMART" id="SM00355">
    <property type="entry name" value="ZnF_C2H2"/>
    <property type="match status" value="12"/>
</dbReference>
<evidence type="ECO:0000256" key="10">
    <source>
        <dbReference type="ARBA" id="ARBA00023242"/>
    </source>
</evidence>
<dbReference type="FunFam" id="3.30.160.60:FF:000912">
    <property type="entry name" value="Zinc finger protein 660"/>
    <property type="match status" value="1"/>
</dbReference>
<dbReference type="GO" id="GO:0000977">
    <property type="term" value="F:RNA polymerase II transcription regulatory region sequence-specific DNA binding"/>
    <property type="evidence" value="ECO:0007669"/>
    <property type="project" value="TreeGrafter"/>
</dbReference>
<feature type="region of interest" description="Disordered" evidence="13">
    <location>
        <begin position="601"/>
        <end position="622"/>
    </location>
</feature>
<feature type="binding site" evidence="12">
    <location>
        <position position="10"/>
    </location>
    <ligand>
        <name>Zn(2+)</name>
        <dbReference type="ChEBI" id="CHEBI:29105"/>
    </ligand>
</feature>
<feature type="binding site" evidence="12">
    <location>
        <position position="50"/>
    </location>
    <ligand>
        <name>Zn(2+)</name>
        <dbReference type="ChEBI" id="CHEBI:29105"/>
    </ligand>
</feature>
<dbReference type="FunFam" id="3.30.160.60:FF:002343">
    <property type="entry name" value="Zinc finger protein 33A"/>
    <property type="match status" value="1"/>
</dbReference>
<evidence type="ECO:0000256" key="3">
    <source>
        <dbReference type="ARBA" id="ARBA00022723"/>
    </source>
</evidence>
<keyword evidence="9" id="KW-0804">Transcription</keyword>
<dbReference type="InterPro" id="IPR012934">
    <property type="entry name" value="Znf_AD"/>
</dbReference>
<dbReference type="PROSITE" id="PS51915">
    <property type="entry name" value="ZAD"/>
    <property type="match status" value="1"/>
</dbReference>
<comment type="function">
    <text evidence="1">May be involved in transcriptional regulation.</text>
</comment>
<evidence type="ECO:0000256" key="9">
    <source>
        <dbReference type="ARBA" id="ARBA00023163"/>
    </source>
</evidence>
<dbReference type="Pfam" id="PF00096">
    <property type="entry name" value="zf-C2H2"/>
    <property type="match status" value="4"/>
</dbReference>
<comment type="subcellular location">
    <subcellularLocation>
        <location evidence="2">Nucleus</location>
    </subcellularLocation>
</comment>
<keyword evidence="17" id="KW-1185">Reference proteome</keyword>
<dbReference type="GO" id="GO:0008270">
    <property type="term" value="F:zinc ion binding"/>
    <property type="evidence" value="ECO:0007669"/>
    <property type="project" value="UniProtKB-UniRule"/>
</dbReference>
<feature type="domain" description="C2H2-type" evidence="14">
    <location>
        <begin position="520"/>
        <end position="547"/>
    </location>
</feature>
<evidence type="ECO:0000256" key="8">
    <source>
        <dbReference type="ARBA" id="ARBA00023125"/>
    </source>
</evidence>
<evidence type="ECO:0000256" key="4">
    <source>
        <dbReference type="ARBA" id="ARBA00022737"/>
    </source>
</evidence>
<dbReference type="SUPFAM" id="SSF57667">
    <property type="entry name" value="beta-beta-alpha zinc fingers"/>
    <property type="match status" value="3"/>
</dbReference>
<dbReference type="InterPro" id="IPR036236">
    <property type="entry name" value="Znf_C2H2_sf"/>
</dbReference>
<feature type="domain" description="C2H2-type" evidence="14">
    <location>
        <begin position="346"/>
        <end position="374"/>
    </location>
</feature>
<dbReference type="GO" id="GO:0000981">
    <property type="term" value="F:DNA-binding transcription factor activity, RNA polymerase II-specific"/>
    <property type="evidence" value="ECO:0007669"/>
    <property type="project" value="TreeGrafter"/>
</dbReference>
<dbReference type="Proteomes" id="UP001314205">
    <property type="component" value="Unassembled WGS sequence"/>
</dbReference>
<feature type="domain" description="C2H2-type" evidence="14">
    <location>
        <begin position="576"/>
        <end position="599"/>
    </location>
</feature>
<dbReference type="InterPro" id="IPR013087">
    <property type="entry name" value="Znf_C2H2_type"/>
</dbReference>
<keyword evidence="3 12" id="KW-0479">Metal-binding</keyword>
<dbReference type="SMART" id="SM00868">
    <property type="entry name" value="zf-AD"/>
    <property type="match status" value="2"/>
</dbReference>
<keyword evidence="7" id="KW-0805">Transcription regulation</keyword>
<reference evidence="16 17" key="1">
    <citation type="submission" date="2023-11" db="EMBL/GenBank/DDBJ databases">
        <authorList>
            <person name="Hedman E."/>
            <person name="Englund M."/>
            <person name="Stromberg M."/>
            <person name="Nyberg Akerstrom W."/>
            <person name="Nylinder S."/>
            <person name="Jareborg N."/>
            <person name="Kallberg Y."/>
            <person name="Kronander E."/>
        </authorList>
    </citation>
    <scope>NUCLEOTIDE SEQUENCE [LARGE SCALE GENOMIC DNA]</scope>
</reference>
<comment type="caution">
    <text evidence="16">The sequence shown here is derived from an EMBL/GenBank/DDBJ whole genome shotgun (WGS) entry which is preliminary data.</text>
</comment>
<feature type="domain" description="C2H2-type" evidence="14">
    <location>
        <begin position="460"/>
        <end position="488"/>
    </location>
</feature>
<evidence type="ECO:0000256" key="11">
    <source>
        <dbReference type="PROSITE-ProRule" id="PRU00042"/>
    </source>
</evidence>
<dbReference type="PANTHER" id="PTHR24379:SF124">
    <property type="entry name" value="ZINC FINGER PROTEIN"/>
    <property type="match status" value="1"/>
</dbReference>
<feature type="domain" description="C2H2-type" evidence="14">
    <location>
        <begin position="237"/>
        <end position="264"/>
    </location>
</feature>
<dbReference type="EMBL" id="CAVLGL010000087">
    <property type="protein sequence ID" value="CAK1591758.1"/>
    <property type="molecule type" value="Genomic_DNA"/>
</dbReference>
<feature type="domain" description="ZAD" evidence="15">
    <location>
        <begin position="5"/>
        <end position="74"/>
    </location>
</feature>
<keyword evidence="10" id="KW-0539">Nucleus</keyword>
<feature type="region of interest" description="Disordered" evidence="13">
    <location>
        <begin position="129"/>
        <end position="149"/>
    </location>
</feature>
<evidence type="ECO:0000259" key="14">
    <source>
        <dbReference type="PROSITE" id="PS50157"/>
    </source>
</evidence>
<name>A0AAV1L8V9_9NEOP</name>
<keyword evidence="5 11" id="KW-0863">Zinc-finger</keyword>
<feature type="binding site" evidence="12">
    <location>
        <position position="47"/>
    </location>
    <ligand>
        <name>Zn(2+)</name>
        <dbReference type="ChEBI" id="CHEBI:29105"/>
    </ligand>
</feature>
<evidence type="ECO:0000256" key="5">
    <source>
        <dbReference type="ARBA" id="ARBA00022771"/>
    </source>
</evidence>
<dbReference type="PROSITE" id="PS00028">
    <property type="entry name" value="ZINC_FINGER_C2H2_1"/>
    <property type="match status" value="9"/>
</dbReference>
<sequence>MAFSEVCRICLSVNVRMFVLKKTDLQNLYKTLTNSFVNEDERPIIICFICHAKLHRCRSLQQQAIESNAVLEQLLGGGSMSIQKSHEASNKFKFTPIYHIDIWSVECDTENGNKDENFSLDSVKVEDENFENENSKFEENGNHKTETDGKAEDLENDAIGDRQTDSEDDLPLIAISSKRKEKSKTVKVKKKCKNNKNVDYDNIDVEAIANEIVLTVEEQRQELLDRASSENYLNAMYKCEKCYKGFVHPRAYSNHMNRHDQKSGEHECGLCQMRYSCVRLLRAHINSAHARRYACKRCPHISQTRCKAREHEMWHNGHTYPCQICGVIFEKPSTYHTHTRKHHSEKVCVRCGGSFIGEYGLFMHLKKAHKMDEPDLENPDEAASERFCSKCNIQFLTLNAWKRHVLTSFQHIASKESSYQCDLCGEQVTPLSRSSHLRYHIRELNLQYKPAYSNVPSVTLQCEQCDAQFARRRYLEAHVKRVHLGYKYDKNIVCEVCAKKCPSAAALRYHQSTHTGERPVRCPHCPARFAVRARMRVHARTHTGERPYVCRTCGKRFSQKPSLNCHLRVHTGAKPYACTQCDKRFTQSNSLKLHIRTVHLKLPQIRKPNKNKTAKTPSDTAA</sequence>
<evidence type="ECO:0000256" key="6">
    <source>
        <dbReference type="ARBA" id="ARBA00022833"/>
    </source>
</evidence>
<proteinExistence type="predicted"/>
<evidence type="ECO:0008006" key="18">
    <source>
        <dbReference type="Google" id="ProtNLM"/>
    </source>
</evidence>